<name>A0A1H3YX38_9BACT</name>
<dbReference type="GO" id="GO:0016887">
    <property type="term" value="F:ATP hydrolysis activity"/>
    <property type="evidence" value="ECO:0007669"/>
    <property type="project" value="InterPro"/>
</dbReference>
<evidence type="ECO:0000313" key="2">
    <source>
        <dbReference type="EMBL" id="SEA16143.1"/>
    </source>
</evidence>
<proteinExistence type="predicted"/>
<dbReference type="InterPro" id="IPR027417">
    <property type="entry name" value="P-loop_NTPase"/>
</dbReference>
<organism evidence="2 3">
    <name type="scientific">Desulfuromusa kysingii</name>
    <dbReference type="NCBI Taxonomy" id="37625"/>
    <lineage>
        <taxon>Bacteria</taxon>
        <taxon>Pseudomonadati</taxon>
        <taxon>Thermodesulfobacteriota</taxon>
        <taxon>Desulfuromonadia</taxon>
        <taxon>Desulfuromonadales</taxon>
        <taxon>Geopsychrobacteraceae</taxon>
        <taxon>Desulfuromusa</taxon>
    </lineage>
</organism>
<dbReference type="STRING" id="37625.SAMN05660420_01430"/>
<dbReference type="SUPFAM" id="SSF52540">
    <property type="entry name" value="P-loop containing nucleoside triphosphate hydrolases"/>
    <property type="match status" value="1"/>
</dbReference>
<dbReference type="Proteomes" id="UP000199409">
    <property type="component" value="Unassembled WGS sequence"/>
</dbReference>
<evidence type="ECO:0000259" key="1">
    <source>
        <dbReference type="Pfam" id="PF07728"/>
    </source>
</evidence>
<dbReference type="AlphaFoldDB" id="A0A1H3YX38"/>
<sequence>MHRKKLPTIKYPKGVVLEELSAVALVDWLASEAVRLSKLLPVKFQRHEEDGEEYLIKRSVWVEFCAIVKKEVFLGNDIYPYYIVQKVVEKVLNSLAVPDITRTILVSSETWQGLSLDEGNDLLSTEDTEIVTEEVMRKVISIGKKSPVKNPYRKLKDLGFALEDSDFDMVFDSKETWEIFRLNKAGTIEIPDMSPQAKCRRQCEKILNVKKVKKAQLGTRNTDKKGIFEELPYVIESAISCAESPSDFNEITDFASELLVAIQTIYDRYKPNWQMIYWADPALFFDFARKPVLTQTESVPFVDKVMRILNDLCPNREKPIAELLLTVVRRLTGDQDAVYPLLYGDPGTGKTFLVEQLSDAFTEAGLKTHYIHQPMTGSLRSDSNDVSMSLEGTTSKWGNGRHGIIYNNIFLPTMKLGLVALDELDKCGIHDYLVSLLDPRQQLQDAFWRDFFAKIDMRSKVMFFGTANNIELIRKGGTAPLWSRLAPIETPPYTVNEAIELVTNLVCKRQQFEIFTDTRAVESITDSVVHQYDGRSLPSVRAILDQVKRELHLRRYPSLERILSKRREEYHSPIGIGFAVK</sequence>
<dbReference type="RefSeq" id="WP_092346157.1">
    <property type="nucleotide sequence ID" value="NZ_FNQN01000003.1"/>
</dbReference>
<dbReference type="Pfam" id="PF07728">
    <property type="entry name" value="AAA_5"/>
    <property type="match status" value="1"/>
</dbReference>
<dbReference type="InterPro" id="IPR011704">
    <property type="entry name" value="ATPase_dyneun-rel_AAA"/>
</dbReference>
<dbReference type="GO" id="GO:0005524">
    <property type="term" value="F:ATP binding"/>
    <property type="evidence" value="ECO:0007669"/>
    <property type="project" value="InterPro"/>
</dbReference>
<protein>
    <submittedName>
        <fullName evidence="2">AAA domain (Dynein-related subfamily)</fullName>
    </submittedName>
</protein>
<feature type="domain" description="ATPase dynein-related AAA" evidence="1">
    <location>
        <begin position="341"/>
        <end position="485"/>
    </location>
</feature>
<evidence type="ECO:0000313" key="3">
    <source>
        <dbReference type="Proteomes" id="UP000199409"/>
    </source>
</evidence>
<dbReference type="EMBL" id="FNQN01000003">
    <property type="protein sequence ID" value="SEA16143.1"/>
    <property type="molecule type" value="Genomic_DNA"/>
</dbReference>
<dbReference type="OrthoDB" id="9768555at2"/>
<dbReference type="Gene3D" id="3.40.50.300">
    <property type="entry name" value="P-loop containing nucleotide triphosphate hydrolases"/>
    <property type="match status" value="1"/>
</dbReference>
<reference evidence="2 3" key="1">
    <citation type="submission" date="2016-10" db="EMBL/GenBank/DDBJ databases">
        <authorList>
            <person name="de Groot N.N."/>
        </authorList>
    </citation>
    <scope>NUCLEOTIDE SEQUENCE [LARGE SCALE GENOMIC DNA]</scope>
    <source>
        <strain evidence="2 3">DSM 7343</strain>
    </source>
</reference>
<keyword evidence="3" id="KW-1185">Reference proteome</keyword>
<accession>A0A1H3YX38</accession>
<gene>
    <name evidence="2" type="ORF">SAMN05660420_01430</name>
</gene>